<feature type="domain" description="ParB-like N-terminal" evidence="3">
    <location>
        <begin position="68"/>
        <end position="159"/>
    </location>
</feature>
<dbReference type="GO" id="GO:0005694">
    <property type="term" value="C:chromosome"/>
    <property type="evidence" value="ECO:0007669"/>
    <property type="project" value="TreeGrafter"/>
</dbReference>
<dbReference type="InterPro" id="IPR036086">
    <property type="entry name" value="ParB/Sulfiredoxin_sf"/>
</dbReference>
<dbReference type="Gene3D" id="1.10.10.2830">
    <property type="match status" value="1"/>
</dbReference>
<dbReference type="InterPro" id="IPR003115">
    <property type="entry name" value="ParB_N"/>
</dbReference>
<dbReference type="GO" id="GO:0007059">
    <property type="term" value="P:chromosome segregation"/>
    <property type="evidence" value="ECO:0007669"/>
    <property type="project" value="TreeGrafter"/>
</dbReference>
<organism evidence="4 5">
    <name type="scientific">Burkholderia gladioli</name>
    <name type="common">Pseudomonas marginata</name>
    <name type="synonym">Phytomonas marginata</name>
    <dbReference type="NCBI Taxonomy" id="28095"/>
    <lineage>
        <taxon>Bacteria</taxon>
        <taxon>Pseudomonadati</taxon>
        <taxon>Pseudomonadota</taxon>
        <taxon>Betaproteobacteria</taxon>
        <taxon>Burkholderiales</taxon>
        <taxon>Burkholderiaceae</taxon>
        <taxon>Burkholderia</taxon>
    </lineage>
</organism>
<dbReference type="SMART" id="SM00470">
    <property type="entry name" value="ParB"/>
    <property type="match status" value="1"/>
</dbReference>
<evidence type="ECO:0000313" key="4">
    <source>
        <dbReference type="EMBL" id="KGC20240.1"/>
    </source>
</evidence>
<dbReference type="PANTHER" id="PTHR33375:SF1">
    <property type="entry name" value="CHROMOSOME-PARTITIONING PROTEIN PARB-RELATED"/>
    <property type="match status" value="1"/>
</dbReference>
<evidence type="ECO:0000256" key="1">
    <source>
        <dbReference type="SAM" id="Coils"/>
    </source>
</evidence>
<dbReference type="Proteomes" id="UP000029590">
    <property type="component" value="Unassembled WGS sequence"/>
</dbReference>
<dbReference type="SUPFAM" id="SSF109709">
    <property type="entry name" value="KorB DNA-binding domain-like"/>
    <property type="match status" value="1"/>
</dbReference>
<proteinExistence type="predicted"/>
<dbReference type="PANTHER" id="PTHR33375">
    <property type="entry name" value="CHROMOSOME-PARTITIONING PROTEIN PARB-RELATED"/>
    <property type="match status" value="1"/>
</dbReference>
<name>A0AAW3F9N1_BURGA</name>
<evidence type="ECO:0000313" key="5">
    <source>
        <dbReference type="Proteomes" id="UP000029590"/>
    </source>
</evidence>
<feature type="region of interest" description="Disordered" evidence="2">
    <location>
        <begin position="1"/>
        <end position="40"/>
    </location>
</feature>
<dbReference type="SUPFAM" id="SSF110849">
    <property type="entry name" value="ParB/Sulfiredoxin"/>
    <property type="match status" value="1"/>
</dbReference>
<dbReference type="AlphaFoldDB" id="A0AAW3F9N1"/>
<keyword evidence="1" id="KW-0175">Coiled coil</keyword>
<gene>
    <name evidence="4" type="ORF">DM48_7923</name>
</gene>
<feature type="coiled-coil region" evidence="1">
    <location>
        <begin position="41"/>
        <end position="68"/>
    </location>
</feature>
<dbReference type="Gene3D" id="3.90.1530.10">
    <property type="entry name" value="Conserved hypothetical protein from pyrococcus furiosus pfu- 392566-001, ParB domain"/>
    <property type="match status" value="1"/>
</dbReference>
<comment type="caution">
    <text evidence="4">The sequence shown here is derived from an EMBL/GenBank/DDBJ whole genome shotgun (WGS) entry which is preliminary data.</text>
</comment>
<reference evidence="4 5" key="1">
    <citation type="submission" date="2014-04" db="EMBL/GenBank/DDBJ databases">
        <authorList>
            <person name="Bishop-Lilly K.A."/>
            <person name="Broomall S.M."/>
            <person name="Chain P.S."/>
            <person name="Chertkov O."/>
            <person name="Coyne S.R."/>
            <person name="Daligault H.E."/>
            <person name="Davenport K.W."/>
            <person name="Erkkila T."/>
            <person name="Frey K.G."/>
            <person name="Gibbons H.S."/>
            <person name="Gu W."/>
            <person name="Jaissle J."/>
            <person name="Johnson S.L."/>
            <person name="Koroleva G.I."/>
            <person name="Ladner J.T."/>
            <person name="Lo C.-C."/>
            <person name="Minogue T.D."/>
            <person name="Munk C."/>
            <person name="Palacios G.F."/>
            <person name="Redden C.L."/>
            <person name="Rosenzweig C.N."/>
            <person name="Scholz M.B."/>
            <person name="Teshima H."/>
            <person name="Xu Y."/>
        </authorList>
    </citation>
    <scope>NUCLEOTIDE SEQUENCE [LARGE SCALE GENOMIC DNA]</scope>
    <source>
        <strain evidence="5">gladioli</strain>
    </source>
</reference>
<dbReference type="EMBL" id="JPGG01000012">
    <property type="protein sequence ID" value="KGC20240.1"/>
    <property type="molecule type" value="Genomic_DNA"/>
</dbReference>
<accession>A0AAW3F9N1</accession>
<evidence type="ECO:0000256" key="2">
    <source>
        <dbReference type="SAM" id="MobiDB-lite"/>
    </source>
</evidence>
<dbReference type="InterPro" id="IPR050336">
    <property type="entry name" value="Chromosome_partition/occlusion"/>
</dbReference>
<protein>
    <submittedName>
        <fullName evidence="4">ParB-like nuclease domain protein</fullName>
    </submittedName>
</protein>
<sequence length="329" mass="36616">MATSWMKQQAEKAKSISVTADDQRKAAESQAPIARTAPGSLMQLQATAERQRQEIAELKAQLANGSRAKRPVARMHEVPGRRRKLTPEQYAELKEQLRTHPLAFPVVLETRPDGDWNINGGNNRVAIYRELGEGFEEIDSIVTDLDPKMADKLAFYSNLFSPSLPDYEKYVNFQRMHEGADALSRQELASAAGLSSAHVSRIFAFEDLPEEAKAVLAERPDRLGADAAVQLARAASEGRADAVVEAVRRLVTDESFLQKDAVKAVQPEAKPQTASTQPLIVKVGRKNFCEITSRNGVIGVRLKAESERADEWAREIREFIDAKLKQREQ</sequence>
<evidence type="ECO:0000259" key="3">
    <source>
        <dbReference type="SMART" id="SM00470"/>
    </source>
</evidence>